<dbReference type="InterPro" id="IPR042099">
    <property type="entry name" value="ANL_N_sf"/>
</dbReference>
<dbReference type="InterPro" id="IPR025110">
    <property type="entry name" value="AMP-bd_C"/>
</dbReference>
<dbReference type="SUPFAM" id="SSF56801">
    <property type="entry name" value="Acetyl-CoA synthetase-like"/>
    <property type="match status" value="1"/>
</dbReference>
<evidence type="ECO:0000256" key="1">
    <source>
        <dbReference type="ARBA" id="ARBA00022450"/>
    </source>
</evidence>
<dbReference type="InterPro" id="IPR036736">
    <property type="entry name" value="ACP-like_sf"/>
</dbReference>
<dbReference type="InterPro" id="IPR009081">
    <property type="entry name" value="PP-bd_ACP"/>
</dbReference>
<dbReference type="Gene3D" id="3.30.559.10">
    <property type="entry name" value="Chloramphenicol acetyltransferase-like domain"/>
    <property type="match status" value="1"/>
</dbReference>
<proteinExistence type="predicted"/>
<dbReference type="Gene3D" id="1.10.1200.10">
    <property type="entry name" value="ACP-like"/>
    <property type="match status" value="1"/>
</dbReference>
<dbReference type="Gene3D" id="3.40.50.12780">
    <property type="entry name" value="N-terminal domain of ligase-like"/>
    <property type="match status" value="1"/>
</dbReference>
<dbReference type="InterPro" id="IPR045851">
    <property type="entry name" value="AMP-bd_C_sf"/>
</dbReference>
<evidence type="ECO:0000313" key="5">
    <source>
        <dbReference type="Proteomes" id="UP001617689"/>
    </source>
</evidence>
<comment type="caution">
    <text evidence="4">The sequence shown here is derived from an EMBL/GenBank/DDBJ whole genome shotgun (WGS) entry which is preliminary data.</text>
</comment>
<reference evidence="4 5" key="1">
    <citation type="submission" date="2024-10" db="EMBL/GenBank/DDBJ databases">
        <authorList>
            <person name="Lu C.-H."/>
        </authorList>
    </citation>
    <scope>NUCLEOTIDE SEQUENCE [LARGE SCALE GENOMIC DNA]</scope>
    <source>
        <strain evidence="4 5">22ZTDG03-2</strain>
    </source>
</reference>
<sequence>TGDLARWLPDGSIDYLGRNDFQIKVRGFRIEAGEIESCLLRCPGVQEAVVIAREDSPGDTRLIAYLCAQPDAELHPASLRQQLAASLAEYMIPSAFVTLDALPLTPNGKLDRTALPVPDQTAFATRDYEAPQGETETTLAALWQDLLGLARVGRHDSFFALGGHSLLAVQLLNRMNKAGMDVALATLFAHPTLCDLAAAVTATAHDAPLTLPVADRTQPLPLSFAQQRLWFLTQLDPAASQAYHLPAALRLTGQLDR</sequence>
<dbReference type="InterPro" id="IPR023213">
    <property type="entry name" value="CAT-like_dom_sf"/>
</dbReference>
<keyword evidence="2" id="KW-0597">Phosphoprotein</keyword>
<dbReference type="PROSITE" id="PS00012">
    <property type="entry name" value="PHOSPHOPANTETHEINE"/>
    <property type="match status" value="1"/>
</dbReference>
<dbReference type="SMART" id="SM00823">
    <property type="entry name" value="PKS_PP"/>
    <property type="match status" value="1"/>
</dbReference>
<dbReference type="Pfam" id="PF13193">
    <property type="entry name" value="AMP-binding_C"/>
    <property type="match status" value="1"/>
</dbReference>
<evidence type="ECO:0000313" key="4">
    <source>
        <dbReference type="EMBL" id="MFJ5431950.1"/>
    </source>
</evidence>
<dbReference type="PROSITE" id="PS50075">
    <property type="entry name" value="CARRIER"/>
    <property type="match status" value="1"/>
</dbReference>
<keyword evidence="1" id="KW-0596">Phosphopantetheine</keyword>
<feature type="domain" description="Carrier" evidence="3">
    <location>
        <begin position="130"/>
        <end position="204"/>
    </location>
</feature>
<dbReference type="EMBL" id="JBIXLL010000034">
    <property type="protein sequence ID" value="MFJ5431950.1"/>
    <property type="molecule type" value="Genomic_DNA"/>
</dbReference>
<dbReference type="InterPro" id="IPR020806">
    <property type="entry name" value="PKS_PP-bd"/>
</dbReference>
<evidence type="ECO:0000256" key="2">
    <source>
        <dbReference type="ARBA" id="ARBA00022553"/>
    </source>
</evidence>
<feature type="non-terminal residue" evidence="4">
    <location>
        <position position="257"/>
    </location>
</feature>
<gene>
    <name evidence="4" type="ORF">ACIPUP_22725</name>
</gene>
<accession>A0ABW8GHM8</accession>
<dbReference type="Pfam" id="PF00550">
    <property type="entry name" value="PP-binding"/>
    <property type="match status" value="1"/>
</dbReference>
<dbReference type="SUPFAM" id="SSF52777">
    <property type="entry name" value="CoA-dependent acyltransferases"/>
    <property type="match status" value="1"/>
</dbReference>
<dbReference type="PANTHER" id="PTHR45527">
    <property type="entry name" value="NONRIBOSOMAL PEPTIDE SYNTHETASE"/>
    <property type="match status" value="1"/>
</dbReference>
<feature type="non-terminal residue" evidence="4">
    <location>
        <position position="1"/>
    </location>
</feature>
<name>A0ABW8GHM8_9GAMM</name>
<dbReference type="InterPro" id="IPR006162">
    <property type="entry name" value="Ppantetheine_attach_site"/>
</dbReference>
<dbReference type="Proteomes" id="UP001617689">
    <property type="component" value="Unassembled WGS sequence"/>
</dbReference>
<organism evidence="4 5">
    <name type="scientific">Pectobacterium actinidiae</name>
    <dbReference type="NCBI Taxonomy" id="1507808"/>
    <lineage>
        <taxon>Bacteria</taxon>
        <taxon>Pseudomonadati</taxon>
        <taxon>Pseudomonadota</taxon>
        <taxon>Gammaproteobacteria</taxon>
        <taxon>Enterobacterales</taxon>
        <taxon>Pectobacteriaceae</taxon>
        <taxon>Pectobacterium</taxon>
    </lineage>
</organism>
<dbReference type="RefSeq" id="WP_400398610.1">
    <property type="nucleotide sequence ID" value="NZ_JBIXLL010000034.1"/>
</dbReference>
<keyword evidence="5" id="KW-1185">Reference proteome</keyword>
<dbReference type="PANTHER" id="PTHR45527:SF14">
    <property type="entry name" value="PLIPASTATIN SYNTHASE SUBUNIT B"/>
    <property type="match status" value="1"/>
</dbReference>
<protein>
    <submittedName>
        <fullName evidence="4">Phosphopantetheine-binding protein</fullName>
    </submittedName>
</protein>
<dbReference type="SUPFAM" id="SSF47336">
    <property type="entry name" value="ACP-like"/>
    <property type="match status" value="1"/>
</dbReference>
<evidence type="ECO:0000259" key="3">
    <source>
        <dbReference type="PROSITE" id="PS50075"/>
    </source>
</evidence>
<dbReference type="Gene3D" id="3.30.300.30">
    <property type="match status" value="1"/>
</dbReference>